<evidence type="ECO:0000256" key="2">
    <source>
        <dbReference type="ARBA" id="ARBA00022695"/>
    </source>
</evidence>
<dbReference type="KEGG" id="mrh:MycrhN_4057"/>
<keyword evidence="2" id="KW-0548">Nucleotidyltransferase</keyword>
<dbReference type="Proteomes" id="UP000005442">
    <property type="component" value="Chromosome"/>
</dbReference>
<dbReference type="SUPFAM" id="SSF53448">
    <property type="entry name" value="Nucleotide-diphospho-sugar transferases"/>
    <property type="match status" value="1"/>
</dbReference>
<dbReference type="PANTHER" id="PTHR32125:SF4">
    <property type="entry name" value="2-C-METHYL-D-ERYTHRITOL 4-PHOSPHATE CYTIDYLYLTRANSFERASE, CHLOROPLASTIC"/>
    <property type="match status" value="1"/>
</dbReference>
<accession>G8RH85</accession>
<proteinExistence type="predicted"/>
<gene>
    <name evidence="3" type="ordered locus">MycrhN_4057</name>
</gene>
<name>G8RH85_MYCRN</name>
<dbReference type="InterPro" id="IPR029044">
    <property type="entry name" value="Nucleotide-diphossugar_trans"/>
</dbReference>
<dbReference type="PANTHER" id="PTHR32125">
    <property type="entry name" value="2-C-METHYL-D-ERYTHRITOL 4-PHOSPHATE CYTIDYLYLTRANSFERASE, CHLOROPLASTIC"/>
    <property type="match status" value="1"/>
</dbReference>
<dbReference type="PATRIC" id="fig|710685.3.peg.4072"/>
<dbReference type="HOGENOM" id="CLU_061281_1_1_11"/>
<dbReference type="InterPro" id="IPR034683">
    <property type="entry name" value="IspD/TarI"/>
</dbReference>
<dbReference type="Pfam" id="PF01128">
    <property type="entry name" value="IspD"/>
    <property type="match status" value="1"/>
</dbReference>
<dbReference type="eggNOG" id="COG1211">
    <property type="taxonomic scope" value="Bacteria"/>
</dbReference>
<dbReference type="GO" id="GO:0050518">
    <property type="term" value="F:2-C-methyl-D-erythritol 4-phosphate cytidylyltransferase activity"/>
    <property type="evidence" value="ECO:0007669"/>
    <property type="project" value="TreeGrafter"/>
</dbReference>
<dbReference type="RefSeq" id="WP_014212317.1">
    <property type="nucleotide sequence ID" value="NC_016604.1"/>
</dbReference>
<keyword evidence="1" id="KW-0808">Transferase</keyword>
<dbReference type="STRING" id="710685.MycrhN_4057"/>
<protein>
    <submittedName>
        <fullName evidence="3">4-diphosphocytidyl-2-methyl-D-erythritol synthase</fullName>
    </submittedName>
</protein>
<evidence type="ECO:0000313" key="3">
    <source>
        <dbReference type="EMBL" id="AEV74565.1"/>
    </source>
</evidence>
<organism evidence="3 4">
    <name type="scientific">Mycolicibacterium rhodesiae (strain NBB3)</name>
    <name type="common">Mycobacterium rhodesiae</name>
    <dbReference type="NCBI Taxonomy" id="710685"/>
    <lineage>
        <taxon>Bacteria</taxon>
        <taxon>Bacillati</taxon>
        <taxon>Actinomycetota</taxon>
        <taxon>Actinomycetes</taxon>
        <taxon>Mycobacteriales</taxon>
        <taxon>Mycobacteriaceae</taxon>
        <taxon>Mycolicibacterium</taxon>
    </lineage>
</organism>
<sequence length="234" mass="23808">MELSGIVPLPVSVADNTASAFLPLDGVPALARVVSSILGVVAEPGRVVVAAAEPLIGEVRAALASPDLDGVSIAAVGGTATRADCLKAALASVERQPFSTSHVLVHDISSPLTSPDLTERVIEAMRGGGAIVTPILAVTDSVKAVDTNGAIIATVDRSALRAVQYPRGFAVGALAELLGQDVSDDVDEIATAIDAAAHITVVDGDPDVFRVELPGDAELIEAIIASRESDPRGR</sequence>
<dbReference type="Gene3D" id="3.90.550.10">
    <property type="entry name" value="Spore Coat Polysaccharide Biosynthesis Protein SpsA, Chain A"/>
    <property type="match status" value="1"/>
</dbReference>
<evidence type="ECO:0000313" key="4">
    <source>
        <dbReference type="Proteomes" id="UP000005442"/>
    </source>
</evidence>
<dbReference type="EMBL" id="CP003169">
    <property type="protein sequence ID" value="AEV74565.1"/>
    <property type="molecule type" value="Genomic_DNA"/>
</dbReference>
<reference evidence="3 4" key="1">
    <citation type="submission" date="2011-12" db="EMBL/GenBank/DDBJ databases">
        <title>Complete sequence of Mycobacterium rhodesiae NBB3.</title>
        <authorList>
            <consortium name="US DOE Joint Genome Institute"/>
            <person name="Lucas S."/>
            <person name="Han J."/>
            <person name="Lapidus A."/>
            <person name="Cheng J.-F."/>
            <person name="Goodwin L."/>
            <person name="Pitluck S."/>
            <person name="Peters L."/>
            <person name="Mikhailova N."/>
            <person name="Gu W."/>
            <person name="Detter J.C."/>
            <person name="Han C."/>
            <person name="Tapia R."/>
            <person name="Land M."/>
            <person name="Hauser L."/>
            <person name="Kyrpides N."/>
            <person name="Ivanova N."/>
            <person name="Pagani I."/>
            <person name="Mattes T."/>
            <person name="Holmes A."/>
            <person name="Rutledge P."/>
            <person name="Paulsen I."/>
            <person name="Coleman N."/>
            <person name="Woyke T."/>
        </authorList>
    </citation>
    <scope>NUCLEOTIDE SEQUENCE [LARGE SCALE GENOMIC DNA]</scope>
    <source>
        <strain evidence="3 4">NBB3</strain>
    </source>
</reference>
<dbReference type="OrthoDB" id="9802561at2"/>
<keyword evidence="4" id="KW-1185">Reference proteome</keyword>
<evidence type="ECO:0000256" key="1">
    <source>
        <dbReference type="ARBA" id="ARBA00022679"/>
    </source>
</evidence>
<dbReference type="AlphaFoldDB" id="G8RH85"/>
<dbReference type="InterPro" id="IPR050088">
    <property type="entry name" value="IspD/TarI_cytidylyltransf_bact"/>
</dbReference>